<evidence type="ECO:0000256" key="1">
    <source>
        <dbReference type="ARBA" id="ARBA00023054"/>
    </source>
</evidence>
<gene>
    <name evidence="4" type="ORF">CTOB1V02_LOCUS10910</name>
</gene>
<feature type="region of interest" description="Disordered" evidence="2">
    <location>
        <begin position="1"/>
        <end position="43"/>
    </location>
</feature>
<reference evidence="4" key="1">
    <citation type="submission" date="2020-11" db="EMBL/GenBank/DDBJ databases">
        <authorList>
            <person name="Tran Van P."/>
        </authorList>
    </citation>
    <scope>NUCLEOTIDE SEQUENCE</scope>
</reference>
<accession>A0A7R8WRA3</accession>
<dbReference type="PANTHER" id="PTHR15653:SF0">
    <property type="entry name" value="CONNECTOR OF KINASE TO AP-1, ISOFORM E"/>
    <property type="match status" value="1"/>
</dbReference>
<sequence length="85" mass="9482">MVESARADEDMRQTAAGDVQDGGNPNNPGGGESEEHAKRPGVDYSVPAVLHFIQHEWARTEKERAQWETEKAELQPNGHRESETK</sequence>
<dbReference type="OrthoDB" id="727118at2759"/>
<dbReference type="EMBL" id="OB665615">
    <property type="protein sequence ID" value="CAD7233086.1"/>
    <property type="molecule type" value="Genomic_DNA"/>
</dbReference>
<dbReference type="PANTHER" id="PTHR15653">
    <property type="entry name" value="STRIATIN"/>
    <property type="match status" value="1"/>
</dbReference>
<protein>
    <recommendedName>
        <fullName evidence="3">Striatin N-terminal domain-containing protein</fullName>
    </recommendedName>
</protein>
<feature type="region of interest" description="Disordered" evidence="2">
    <location>
        <begin position="60"/>
        <end position="85"/>
    </location>
</feature>
<keyword evidence="1" id="KW-0175">Coiled coil</keyword>
<dbReference type="InterPro" id="IPR051488">
    <property type="entry name" value="WD_repeat_striatin"/>
</dbReference>
<dbReference type="AlphaFoldDB" id="A0A7R8WRA3"/>
<dbReference type="Pfam" id="PF08232">
    <property type="entry name" value="Striatin"/>
    <property type="match status" value="1"/>
</dbReference>
<feature type="compositionally biased region" description="Basic and acidic residues" evidence="2">
    <location>
        <begin position="1"/>
        <end position="12"/>
    </location>
</feature>
<feature type="domain" description="Striatin N-terminal" evidence="3">
    <location>
        <begin position="46"/>
        <end position="75"/>
    </location>
</feature>
<evidence type="ECO:0000313" key="4">
    <source>
        <dbReference type="EMBL" id="CAD7233086.1"/>
    </source>
</evidence>
<evidence type="ECO:0000259" key="3">
    <source>
        <dbReference type="Pfam" id="PF08232"/>
    </source>
</evidence>
<evidence type="ECO:0000256" key="2">
    <source>
        <dbReference type="SAM" id="MobiDB-lite"/>
    </source>
</evidence>
<organism evidence="4">
    <name type="scientific">Cyprideis torosa</name>
    <dbReference type="NCBI Taxonomy" id="163714"/>
    <lineage>
        <taxon>Eukaryota</taxon>
        <taxon>Metazoa</taxon>
        <taxon>Ecdysozoa</taxon>
        <taxon>Arthropoda</taxon>
        <taxon>Crustacea</taxon>
        <taxon>Oligostraca</taxon>
        <taxon>Ostracoda</taxon>
        <taxon>Podocopa</taxon>
        <taxon>Podocopida</taxon>
        <taxon>Cytherocopina</taxon>
        <taxon>Cytheroidea</taxon>
        <taxon>Cytherideidae</taxon>
        <taxon>Cyprideis</taxon>
    </lineage>
</organism>
<proteinExistence type="predicted"/>
<dbReference type="InterPro" id="IPR013258">
    <property type="entry name" value="Striatin_N"/>
</dbReference>
<name>A0A7R8WRA3_9CRUS</name>